<dbReference type="Proteomes" id="UP000651482">
    <property type="component" value="Unassembled WGS sequence"/>
</dbReference>
<keyword evidence="3 5" id="KW-0067">ATP-binding</keyword>
<evidence type="ECO:0000313" key="6">
    <source>
        <dbReference type="Proteomes" id="UP000651482"/>
    </source>
</evidence>
<evidence type="ECO:0000259" key="4">
    <source>
        <dbReference type="PROSITE" id="PS50893"/>
    </source>
</evidence>
<keyword evidence="2" id="KW-0547">Nucleotide-binding</keyword>
<proteinExistence type="predicted"/>
<dbReference type="EMBL" id="JACRSN010000018">
    <property type="protein sequence ID" value="MBC8534507.1"/>
    <property type="molecule type" value="Genomic_DNA"/>
</dbReference>
<dbReference type="SUPFAM" id="SSF52540">
    <property type="entry name" value="P-loop containing nucleoside triphosphate hydrolases"/>
    <property type="match status" value="1"/>
</dbReference>
<dbReference type="SMART" id="SM00382">
    <property type="entry name" value="AAA"/>
    <property type="match status" value="1"/>
</dbReference>
<reference evidence="5" key="1">
    <citation type="submission" date="2020-08" db="EMBL/GenBank/DDBJ databases">
        <title>Genome public.</title>
        <authorList>
            <person name="Liu C."/>
            <person name="Sun Q."/>
        </authorList>
    </citation>
    <scope>NUCLEOTIDE SEQUENCE</scope>
    <source>
        <strain evidence="5">NSJ-40</strain>
    </source>
</reference>
<dbReference type="InterPro" id="IPR027417">
    <property type="entry name" value="P-loop_NTPase"/>
</dbReference>
<feature type="domain" description="ABC transporter" evidence="4">
    <location>
        <begin position="9"/>
        <end position="240"/>
    </location>
</feature>
<keyword evidence="6" id="KW-1185">Reference proteome</keyword>
<evidence type="ECO:0000256" key="2">
    <source>
        <dbReference type="ARBA" id="ARBA00022741"/>
    </source>
</evidence>
<dbReference type="GO" id="GO:0016887">
    <property type="term" value="F:ATP hydrolysis activity"/>
    <property type="evidence" value="ECO:0007669"/>
    <property type="project" value="InterPro"/>
</dbReference>
<dbReference type="RefSeq" id="WP_249320088.1">
    <property type="nucleotide sequence ID" value="NZ_JACRSN010000018.1"/>
</dbReference>
<dbReference type="InterPro" id="IPR003593">
    <property type="entry name" value="AAA+_ATPase"/>
</dbReference>
<dbReference type="Gene3D" id="3.40.50.300">
    <property type="entry name" value="P-loop containing nucleotide triphosphate hydrolases"/>
    <property type="match status" value="1"/>
</dbReference>
<dbReference type="AlphaFoldDB" id="A0A926DAW0"/>
<name>A0A926DAW0_9FIRM</name>
<organism evidence="5 6">
    <name type="scientific">Yeguia hominis</name>
    <dbReference type="NCBI Taxonomy" id="2763662"/>
    <lineage>
        <taxon>Bacteria</taxon>
        <taxon>Bacillati</taxon>
        <taxon>Bacillota</taxon>
        <taxon>Clostridia</taxon>
        <taxon>Eubacteriales</taxon>
        <taxon>Yeguiaceae</taxon>
        <taxon>Yeguia</taxon>
    </lineage>
</organism>
<keyword evidence="1" id="KW-0813">Transport</keyword>
<dbReference type="Pfam" id="PF00005">
    <property type="entry name" value="ABC_tran"/>
    <property type="match status" value="1"/>
</dbReference>
<accession>A0A926DAW0</accession>
<dbReference type="GO" id="GO:0005524">
    <property type="term" value="F:ATP binding"/>
    <property type="evidence" value="ECO:0007669"/>
    <property type="project" value="UniProtKB-KW"/>
</dbReference>
<protein>
    <submittedName>
        <fullName evidence="5">Metal ABC transporter ATP-binding protein</fullName>
    </submittedName>
</protein>
<dbReference type="PANTHER" id="PTHR42734">
    <property type="entry name" value="METAL TRANSPORT SYSTEM ATP-BINDING PROTEIN TM_0124-RELATED"/>
    <property type="match status" value="1"/>
</dbReference>
<evidence type="ECO:0000256" key="3">
    <source>
        <dbReference type="ARBA" id="ARBA00022840"/>
    </source>
</evidence>
<evidence type="ECO:0000256" key="1">
    <source>
        <dbReference type="ARBA" id="ARBA00022448"/>
    </source>
</evidence>
<dbReference type="PROSITE" id="PS50893">
    <property type="entry name" value="ABC_TRANSPORTER_2"/>
    <property type="match status" value="1"/>
</dbReference>
<dbReference type="InterPro" id="IPR003439">
    <property type="entry name" value="ABC_transporter-like_ATP-bd"/>
</dbReference>
<dbReference type="PANTHER" id="PTHR42734:SF7">
    <property type="entry name" value="ATP-BINDING COMPONENT OF ABC TRANSPORTER-RELATED"/>
    <property type="match status" value="1"/>
</dbReference>
<sequence length="240" mass="26268">MSETCKCSLKVQNLGVRKDGRVLLHDVGFTVHHGEIAALIGRNGAGKTTLLRALLGRIPHTGSIQFFGPTGAEIRKPKIGYVPQNVTFDRSIPVTAGDLLCANLSSCPVWLFRKKAVRAEAESILRITGGKNLLDKPIGTLSGGELQRVLLAFALRPTPDLLLLDEPVSAVDNRGIEAFYELVTGLRREYHMPVILVSHNLAHVRRYTTSAILLDQTVLLTGSTEQVMHSEEVRQTFGLL</sequence>
<dbReference type="InterPro" id="IPR050153">
    <property type="entry name" value="Metal_Ion_Import_ABC"/>
</dbReference>
<comment type="caution">
    <text evidence="5">The sequence shown here is derived from an EMBL/GenBank/DDBJ whole genome shotgun (WGS) entry which is preliminary data.</text>
</comment>
<evidence type="ECO:0000313" key="5">
    <source>
        <dbReference type="EMBL" id="MBC8534507.1"/>
    </source>
</evidence>
<gene>
    <name evidence="5" type="ORF">IAG03_11020</name>
</gene>